<keyword evidence="2" id="KW-1185">Reference proteome</keyword>
<dbReference type="SUPFAM" id="SSF160387">
    <property type="entry name" value="NosL/MerB-like"/>
    <property type="match status" value="1"/>
</dbReference>
<name>A0A401UET9_9BACT</name>
<evidence type="ECO:0000313" key="1">
    <source>
        <dbReference type="EMBL" id="GCC53421.1"/>
    </source>
</evidence>
<dbReference type="InterPro" id="IPR008719">
    <property type="entry name" value="N2O_reductase_NosL"/>
</dbReference>
<comment type="caution">
    <text evidence="1">The sequence shown here is derived from an EMBL/GenBank/DDBJ whole genome shotgun (WGS) entry which is preliminary data.</text>
</comment>
<reference evidence="1 2" key="1">
    <citation type="submission" date="2018-11" db="EMBL/GenBank/DDBJ databases">
        <title>Chryseotalea sanarue gen. nov., sp., nov., a member of the family Cytophagaceae, isolated from a brackish lake in Hamamatsu Japan.</title>
        <authorList>
            <person name="Maejima Y."/>
            <person name="Iino T."/>
            <person name="Muraguchi Y."/>
            <person name="Fukuda K."/>
            <person name="Ohkuma M."/>
            <person name="Moriuchi R."/>
            <person name="Dohra H."/>
            <person name="Kimbara K."/>
            <person name="Shintani M."/>
        </authorList>
    </citation>
    <scope>NUCLEOTIDE SEQUENCE [LARGE SCALE GENOMIC DNA]</scope>
    <source>
        <strain evidence="1 2">Ys</strain>
    </source>
</reference>
<dbReference type="Proteomes" id="UP000288227">
    <property type="component" value="Unassembled WGS sequence"/>
</dbReference>
<evidence type="ECO:0000313" key="2">
    <source>
        <dbReference type="Proteomes" id="UP000288227"/>
    </source>
</evidence>
<gene>
    <name evidence="1" type="ORF">SanaruYs_36650</name>
</gene>
<dbReference type="AlphaFoldDB" id="A0A401UET9"/>
<accession>A0A401UET9</accession>
<protein>
    <submittedName>
        <fullName evidence="1">Nitrous oxide reductase</fullName>
    </submittedName>
</protein>
<dbReference type="PANTHER" id="PTHR41247:SF1">
    <property type="entry name" value="HTH-TYPE TRANSCRIPTIONAL REPRESSOR YCNK"/>
    <property type="match status" value="1"/>
</dbReference>
<organism evidence="1 2">
    <name type="scientific">Chryseotalea sanaruensis</name>
    <dbReference type="NCBI Taxonomy" id="2482724"/>
    <lineage>
        <taxon>Bacteria</taxon>
        <taxon>Pseudomonadati</taxon>
        <taxon>Bacteroidota</taxon>
        <taxon>Cytophagia</taxon>
        <taxon>Cytophagales</taxon>
        <taxon>Chryseotaleaceae</taxon>
        <taxon>Chryseotalea</taxon>
    </lineage>
</organism>
<dbReference type="EMBL" id="BHXQ01000007">
    <property type="protein sequence ID" value="GCC53421.1"/>
    <property type="molecule type" value="Genomic_DNA"/>
</dbReference>
<proteinExistence type="predicted"/>
<dbReference type="Pfam" id="PF05573">
    <property type="entry name" value="NosL"/>
    <property type="match status" value="1"/>
</dbReference>
<sequence>MRIIGILTLFACIACKSEPEPIVFGKDACHACKMMMTDHKFGAELVTKKGKVYKFDDLNCMLNYYNSGKEKVEDFEYVLVIDYTQPEKLIDAKNAFYLKSEAIRSPMASEVAAFEQYNNLKSFKKEWSAIEMSWGEVVSQFK</sequence>
<dbReference type="PANTHER" id="PTHR41247">
    <property type="entry name" value="HTH-TYPE TRANSCRIPTIONAL REPRESSOR YCNK"/>
    <property type="match status" value="1"/>
</dbReference>